<protein>
    <submittedName>
        <fullName evidence="2">Uncharacterized protein</fullName>
    </submittedName>
</protein>
<evidence type="ECO:0000313" key="2">
    <source>
        <dbReference type="EMBL" id="GIY92020.1"/>
    </source>
</evidence>
<keyword evidence="1" id="KW-0812">Transmembrane</keyword>
<gene>
    <name evidence="2" type="ORF">CEXT_528211</name>
</gene>
<proteinExistence type="predicted"/>
<keyword evidence="1" id="KW-1133">Transmembrane helix</keyword>
<dbReference type="Proteomes" id="UP001054945">
    <property type="component" value="Unassembled WGS sequence"/>
</dbReference>
<dbReference type="AlphaFoldDB" id="A0AAV4XAA9"/>
<feature type="transmembrane region" description="Helical" evidence="1">
    <location>
        <begin position="141"/>
        <end position="165"/>
    </location>
</feature>
<name>A0AAV4XAA9_CAEEX</name>
<keyword evidence="3" id="KW-1185">Reference proteome</keyword>
<sequence length="215" mass="24582">MSLASLCVIALHCETLLTVTNFVNGILVSKTFLKSSVSYILTLVINLYLWHFMFQKRKVIRKLLTRLPAINPSKKKGFILFKVQFWIDALIISSFTNPIISIILIKDVEGETLVKIAAVYFGNEVTRWMNEAGVLKAIFRINYFCVCFFTNALMNLFTGLSCYFFHNFREAISGCTKSLCQGTENIEKMYQIYMSVLMLADAVENEFGHLFLSDC</sequence>
<accession>A0AAV4XAA9</accession>
<evidence type="ECO:0000256" key="1">
    <source>
        <dbReference type="SAM" id="Phobius"/>
    </source>
</evidence>
<comment type="caution">
    <text evidence="2">The sequence shown here is derived from an EMBL/GenBank/DDBJ whole genome shotgun (WGS) entry which is preliminary data.</text>
</comment>
<evidence type="ECO:0000313" key="3">
    <source>
        <dbReference type="Proteomes" id="UP001054945"/>
    </source>
</evidence>
<dbReference type="EMBL" id="BPLR01000082">
    <property type="protein sequence ID" value="GIY92020.1"/>
    <property type="molecule type" value="Genomic_DNA"/>
</dbReference>
<keyword evidence="1" id="KW-0472">Membrane</keyword>
<feature type="transmembrane region" description="Helical" evidence="1">
    <location>
        <begin position="37"/>
        <end position="54"/>
    </location>
</feature>
<reference evidence="2 3" key="1">
    <citation type="submission" date="2021-06" db="EMBL/GenBank/DDBJ databases">
        <title>Caerostris extrusa draft genome.</title>
        <authorList>
            <person name="Kono N."/>
            <person name="Arakawa K."/>
        </authorList>
    </citation>
    <scope>NUCLEOTIDE SEQUENCE [LARGE SCALE GENOMIC DNA]</scope>
</reference>
<feature type="transmembrane region" description="Helical" evidence="1">
    <location>
        <begin position="85"/>
        <end position="105"/>
    </location>
</feature>
<organism evidence="2 3">
    <name type="scientific">Caerostris extrusa</name>
    <name type="common">Bark spider</name>
    <name type="synonym">Caerostris bankana</name>
    <dbReference type="NCBI Taxonomy" id="172846"/>
    <lineage>
        <taxon>Eukaryota</taxon>
        <taxon>Metazoa</taxon>
        <taxon>Ecdysozoa</taxon>
        <taxon>Arthropoda</taxon>
        <taxon>Chelicerata</taxon>
        <taxon>Arachnida</taxon>
        <taxon>Araneae</taxon>
        <taxon>Araneomorphae</taxon>
        <taxon>Entelegynae</taxon>
        <taxon>Araneoidea</taxon>
        <taxon>Araneidae</taxon>
        <taxon>Caerostris</taxon>
    </lineage>
</organism>